<protein>
    <submittedName>
        <fullName evidence="5">LacI family DNA-binding transcriptional regulator</fullName>
    </submittedName>
</protein>
<dbReference type="CDD" id="cd01392">
    <property type="entry name" value="HTH_LacI"/>
    <property type="match status" value="1"/>
</dbReference>
<dbReference type="GO" id="GO:0003677">
    <property type="term" value="F:DNA binding"/>
    <property type="evidence" value="ECO:0007669"/>
    <property type="project" value="UniProtKB-KW"/>
</dbReference>
<accession>A0ABR9P3V5</accession>
<keyword evidence="3" id="KW-0804">Transcription</keyword>
<comment type="caution">
    <text evidence="5">The sequence shown here is derived from an EMBL/GenBank/DDBJ whole genome shotgun (WGS) entry which is preliminary data.</text>
</comment>
<dbReference type="Proteomes" id="UP000806528">
    <property type="component" value="Unassembled WGS sequence"/>
</dbReference>
<dbReference type="PROSITE" id="PS00356">
    <property type="entry name" value="HTH_LACI_1"/>
    <property type="match status" value="1"/>
</dbReference>
<dbReference type="SUPFAM" id="SSF53822">
    <property type="entry name" value="Periplasmic binding protein-like I"/>
    <property type="match status" value="1"/>
</dbReference>
<dbReference type="PROSITE" id="PS50932">
    <property type="entry name" value="HTH_LACI_2"/>
    <property type="match status" value="1"/>
</dbReference>
<keyword evidence="2 5" id="KW-0238">DNA-binding</keyword>
<evidence type="ECO:0000313" key="5">
    <source>
        <dbReference type="EMBL" id="MBE2998522.1"/>
    </source>
</evidence>
<proteinExistence type="predicted"/>
<dbReference type="InterPro" id="IPR028082">
    <property type="entry name" value="Peripla_BP_I"/>
</dbReference>
<dbReference type="SMART" id="SM00354">
    <property type="entry name" value="HTH_LACI"/>
    <property type="match status" value="1"/>
</dbReference>
<reference evidence="5 6" key="1">
    <citation type="submission" date="2020-09" db="EMBL/GenBank/DDBJ databases">
        <title>Diversity and distribution of actinomycetes associated with coral in the coast of Hainan.</title>
        <authorList>
            <person name="Li F."/>
        </authorList>
    </citation>
    <scope>NUCLEOTIDE SEQUENCE [LARGE SCALE GENOMIC DNA]</scope>
    <source>
        <strain evidence="5 6">HNM0947</strain>
    </source>
</reference>
<dbReference type="Pfam" id="PF13377">
    <property type="entry name" value="Peripla_BP_3"/>
    <property type="match status" value="1"/>
</dbReference>
<keyword evidence="6" id="KW-1185">Reference proteome</keyword>
<dbReference type="InterPro" id="IPR000843">
    <property type="entry name" value="HTH_LacI"/>
</dbReference>
<dbReference type="InterPro" id="IPR046335">
    <property type="entry name" value="LacI/GalR-like_sensor"/>
</dbReference>
<dbReference type="Gene3D" id="3.40.50.2300">
    <property type="match status" value="2"/>
</dbReference>
<gene>
    <name evidence="5" type="ORF">IDM40_07365</name>
</gene>
<evidence type="ECO:0000256" key="1">
    <source>
        <dbReference type="ARBA" id="ARBA00023015"/>
    </source>
</evidence>
<dbReference type="EMBL" id="JADBGI010000005">
    <property type="protein sequence ID" value="MBE2998522.1"/>
    <property type="molecule type" value="Genomic_DNA"/>
</dbReference>
<evidence type="ECO:0000259" key="4">
    <source>
        <dbReference type="PROSITE" id="PS50932"/>
    </source>
</evidence>
<evidence type="ECO:0000313" key="6">
    <source>
        <dbReference type="Proteomes" id="UP000806528"/>
    </source>
</evidence>
<dbReference type="Gene3D" id="1.10.260.40">
    <property type="entry name" value="lambda repressor-like DNA-binding domains"/>
    <property type="match status" value="1"/>
</dbReference>
<dbReference type="InterPro" id="IPR010982">
    <property type="entry name" value="Lambda_DNA-bd_dom_sf"/>
</dbReference>
<dbReference type="SUPFAM" id="SSF47413">
    <property type="entry name" value="lambda repressor-like DNA-binding domains"/>
    <property type="match status" value="1"/>
</dbReference>
<sequence>MPKRSAGMRDVARRAEVSLSTVSRVLRGAPGVAPEVRERVRAAADELSYAVSRNASGLVTGRTCRVAVVVPSLRPWFFGAVASGLGHALHAAGLDMLVHQADGAEDWTRDLPLPHNSDALVAVALQVTEEQYAHLGDLAGPVVLAGEELPGRASVFIDDRAGTAGATHHLLNLGHTRIAYIGTHTEHGPSRSSAARMAGYHDAMAEAGAEPWTVSKPPGPDGGELAVGELLSHQSPPTAVLAESDDVALGAYRALRRSGVRVPEAISLMGFDDHDASAALDLTTVDQAPEALGAAAGQLAADLVHGRRPSDTRIELPVQIVPRQSTAAPQERRTSP</sequence>
<evidence type="ECO:0000256" key="2">
    <source>
        <dbReference type="ARBA" id="ARBA00023125"/>
    </source>
</evidence>
<name>A0ABR9P3V5_9ACTN</name>
<evidence type="ECO:0000256" key="3">
    <source>
        <dbReference type="ARBA" id="ARBA00023163"/>
    </source>
</evidence>
<organism evidence="5 6">
    <name type="scientific">Nocardiopsis coralli</name>
    <dbReference type="NCBI Taxonomy" id="2772213"/>
    <lineage>
        <taxon>Bacteria</taxon>
        <taxon>Bacillati</taxon>
        <taxon>Actinomycetota</taxon>
        <taxon>Actinomycetes</taxon>
        <taxon>Streptosporangiales</taxon>
        <taxon>Nocardiopsidaceae</taxon>
        <taxon>Nocardiopsis</taxon>
    </lineage>
</organism>
<feature type="domain" description="HTH lacI-type" evidence="4">
    <location>
        <begin position="6"/>
        <end position="60"/>
    </location>
</feature>
<keyword evidence="1" id="KW-0805">Transcription regulation</keyword>
<dbReference type="PANTHER" id="PTHR30146:SF138">
    <property type="entry name" value="TRANSCRIPTIONAL REGULATORY PROTEIN"/>
    <property type="match status" value="1"/>
</dbReference>
<dbReference type="RefSeq" id="WP_193121166.1">
    <property type="nucleotide sequence ID" value="NZ_JADBGI010000005.1"/>
</dbReference>
<dbReference type="CDD" id="cd06267">
    <property type="entry name" value="PBP1_LacI_sugar_binding-like"/>
    <property type="match status" value="1"/>
</dbReference>
<dbReference type="PANTHER" id="PTHR30146">
    <property type="entry name" value="LACI-RELATED TRANSCRIPTIONAL REPRESSOR"/>
    <property type="match status" value="1"/>
</dbReference>
<dbReference type="Pfam" id="PF00356">
    <property type="entry name" value="LacI"/>
    <property type="match status" value="1"/>
</dbReference>